<dbReference type="InterPro" id="IPR052096">
    <property type="entry name" value="Endocannabinoid_amidase"/>
</dbReference>
<dbReference type="GO" id="GO:0009062">
    <property type="term" value="P:fatty acid catabolic process"/>
    <property type="evidence" value="ECO:0007669"/>
    <property type="project" value="TreeGrafter"/>
</dbReference>
<dbReference type="Proteomes" id="UP000278807">
    <property type="component" value="Unassembled WGS sequence"/>
</dbReference>
<dbReference type="SUPFAM" id="SSF75304">
    <property type="entry name" value="Amidase signature (AS) enzymes"/>
    <property type="match status" value="1"/>
</dbReference>
<dbReference type="EMBL" id="UZAE01005120">
    <property type="protein sequence ID" value="VDO01509.1"/>
    <property type="molecule type" value="Genomic_DNA"/>
</dbReference>
<evidence type="ECO:0000313" key="2">
    <source>
        <dbReference type="Proteomes" id="UP000278807"/>
    </source>
</evidence>
<dbReference type="Gene3D" id="3.90.1300.10">
    <property type="entry name" value="Amidase signature (AS) domain"/>
    <property type="match status" value="1"/>
</dbReference>
<sequence>MLQLVEWTPPFKVKAYLDLFLKSIFCDGCAFLKTLLANDKIDPCMQVIYGLSIAPWYHRLWLRTKMHWTGDWVGLAVLNSIRGFSSVEQLESHILRIKEFRNRVMDSLRSESIDVILCPVAGFAVALPLRPSHSTTGMLAFQNLANTLGIPAGTMPSGCVVEKRDIEVLRQAVEGKEIKAAMDNTEENFYTGYGNLSPLHRNMLPLGFYRSKAMQTGGFANLRVQSIICAVHPTTLSDELWVALIGFKQSTLQLGTAIHIPADASLKTINLFLQQLDCLCLEPVLPVLSLVLVSFESVTSNFAGTTDPLCRSML</sequence>
<dbReference type="PANTHER" id="PTHR45847:SF6">
    <property type="entry name" value="FATTY ACID AMIDE HYDROLASE"/>
    <property type="match status" value="1"/>
</dbReference>
<dbReference type="GO" id="GO:0004040">
    <property type="term" value="F:amidase activity"/>
    <property type="evidence" value="ECO:0007669"/>
    <property type="project" value="TreeGrafter"/>
</dbReference>
<accession>A0A0R3TF10</accession>
<protein>
    <submittedName>
        <fullName evidence="3">Amidase domain-containing protein</fullName>
    </submittedName>
</protein>
<gene>
    <name evidence="1" type="ORF">HNAJ_LOCUS5649</name>
</gene>
<dbReference type="AlphaFoldDB" id="A0A0R3TF10"/>
<evidence type="ECO:0000313" key="3">
    <source>
        <dbReference type="WBParaSite" id="HNAJ_0000564901-mRNA-1"/>
    </source>
</evidence>
<proteinExistence type="predicted"/>
<dbReference type="PANTHER" id="PTHR45847">
    <property type="entry name" value="FATTY ACID AMIDE HYDROLASE"/>
    <property type="match status" value="1"/>
</dbReference>
<dbReference type="GO" id="GO:0017064">
    <property type="term" value="F:fatty acid amide hydrolase activity"/>
    <property type="evidence" value="ECO:0007669"/>
    <property type="project" value="TreeGrafter"/>
</dbReference>
<dbReference type="WBParaSite" id="HNAJ_0000564901-mRNA-1">
    <property type="protein sequence ID" value="HNAJ_0000564901-mRNA-1"/>
    <property type="gene ID" value="HNAJ_0000564901"/>
</dbReference>
<reference evidence="1 2" key="2">
    <citation type="submission" date="2018-11" db="EMBL/GenBank/DDBJ databases">
        <authorList>
            <consortium name="Pathogen Informatics"/>
        </authorList>
    </citation>
    <scope>NUCLEOTIDE SEQUENCE [LARGE SCALE GENOMIC DNA]</scope>
</reference>
<dbReference type="STRING" id="102285.A0A0R3TF10"/>
<reference evidence="3" key="1">
    <citation type="submission" date="2017-02" db="UniProtKB">
        <authorList>
            <consortium name="WormBaseParasite"/>
        </authorList>
    </citation>
    <scope>IDENTIFICATION</scope>
</reference>
<evidence type="ECO:0000313" key="1">
    <source>
        <dbReference type="EMBL" id="VDO01509.1"/>
    </source>
</evidence>
<keyword evidence="2" id="KW-1185">Reference proteome</keyword>
<dbReference type="InterPro" id="IPR036928">
    <property type="entry name" value="AS_sf"/>
</dbReference>
<organism evidence="3">
    <name type="scientific">Rodentolepis nana</name>
    <name type="common">Dwarf tapeworm</name>
    <name type="synonym">Hymenolepis nana</name>
    <dbReference type="NCBI Taxonomy" id="102285"/>
    <lineage>
        <taxon>Eukaryota</taxon>
        <taxon>Metazoa</taxon>
        <taxon>Spiralia</taxon>
        <taxon>Lophotrochozoa</taxon>
        <taxon>Platyhelminthes</taxon>
        <taxon>Cestoda</taxon>
        <taxon>Eucestoda</taxon>
        <taxon>Cyclophyllidea</taxon>
        <taxon>Hymenolepididae</taxon>
        <taxon>Rodentolepis</taxon>
    </lineage>
</organism>
<name>A0A0R3TF10_RODNA</name>